<name>A0A6J7DQ70_9ZZZZ</name>
<dbReference type="GO" id="GO:0004553">
    <property type="term" value="F:hydrolase activity, hydrolyzing O-glycosyl compounds"/>
    <property type="evidence" value="ECO:0007669"/>
    <property type="project" value="TreeGrafter"/>
</dbReference>
<reference evidence="1" key="1">
    <citation type="submission" date="2020-05" db="EMBL/GenBank/DDBJ databases">
        <authorList>
            <person name="Chiriac C."/>
            <person name="Salcher M."/>
            <person name="Ghai R."/>
            <person name="Kavagutti S V."/>
        </authorList>
    </citation>
    <scope>NUCLEOTIDE SEQUENCE</scope>
</reference>
<dbReference type="Gene3D" id="3.20.20.80">
    <property type="entry name" value="Glycosidases"/>
    <property type="match status" value="1"/>
</dbReference>
<protein>
    <submittedName>
        <fullName evidence="1">Unannotated protein</fullName>
    </submittedName>
</protein>
<accession>A0A6J7DQ70</accession>
<dbReference type="InterPro" id="IPR051923">
    <property type="entry name" value="Glycosyl_Hydrolase_39"/>
</dbReference>
<dbReference type="PANTHER" id="PTHR12631:SF10">
    <property type="entry name" value="BETA-XYLOSIDASE-LIKE PROTEIN-RELATED"/>
    <property type="match status" value="1"/>
</dbReference>
<organism evidence="1">
    <name type="scientific">freshwater metagenome</name>
    <dbReference type="NCBI Taxonomy" id="449393"/>
    <lineage>
        <taxon>unclassified sequences</taxon>
        <taxon>metagenomes</taxon>
        <taxon>ecological metagenomes</taxon>
    </lineage>
</organism>
<dbReference type="PANTHER" id="PTHR12631">
    <property type="entry name" value="ALPHA-L-IDURONIDASE"/>
    <property type="match status" value="1"/>
</dbReference>
<dbReference type="InterPro" id="IPR013783">
    <property type="entry name" value="Ig-like_fold"/>
</dbReference>
<dbReference type="Gene3D" id="2.60.40.10">
    <property type="entry name" value="Immunoglobulins"/>
    <property type="match status" value="1"/>
</dbReference>
<dbReference type="SUPFAM" id="SSF51445">
    <property type="entry name" value="(Trans)glycosidases"/>
    <property type="match status" value="1"/>
</dbReference>
<dbReference type="AlphaFoldDB" id="A0A6J7DQ70"/>
<dbReference type="EMBL" id="CAFBLQ010000054">
    <property type="protein sequence ID" value="CAB4869493.1"/>
    <property type="molecule type" value="Genomic_DNA"/>
</dbReference>
<evidence type="ECO:0000313" key="1">
    <source>
        <dbReference type="EMBL" id="CAB4869493.1"/>
    </source>
</evidence>
<sequence length="559" mass="59684">MFRPATALLLVLAALAAAVPAAASAAETGFNATNSSATEVKSISSATGAQWVRQFVRWDLIETRGPGTIASGSLAHLDQVVADAHAAGRKVVVGVLGTPSWASGSSDPMVPPDDPASYGRFLGVLAHRYAGRVAAWEIWNEPDEAEFWHGTVGPAAYAPLLAAAHSAIKAQDPATLVLAAASTGNDYPFLEGLYAAGAGDAFDGVAVHTDTACNITSPDVYYRENGRVGRFSFLGLREIHATLAAHGDGARPIIMTEIGWSATSTTCARGVWAGQKAAGVTEAQQASFLKLAYRCLANYPYVKAALWFNLRDNGAANVELNRYGLIRWDGSNRPAFDAFRDISRNGPGTDGTCGDFSTPSLTVAAPLAGTMYDRTLPISASAVDAHSTLSRLTFYANGARIRSFTGAAAGKVAVAKMTWFGARNLPYGDVTITIEAVDAYGNARRRSVQVRRVDPATLPAQPTRLSLRVAGSGRERTVRGRLGARTASAFTPQGRVRFAWQYRSGTHWVTRHRASRNAAHSFSYRQHLARPARWRLVATYSGNAPFRSSRRVLSSITVR</sequence>
<dbReference type="Pfam" id="PF17957">
    <property type="entry name" value="Big_7"/>
    <property type="match status" value="1"/>
</dbReference>
<dbReference type="InterPro" id="IPR017853">
    <property type="entry name" value="GH"/>
</dbReference>
<gene>
    <name evidence="1" type="ORF">UFOPK3423_00662</name>
</gene>
<proteinExistence type="predicted"/>